<dbReference type="SUPFAM" id="SSF55781">
    <property type="entry name" value="GAF domain-like"/>
    <property type="match status" value="1"/>
</dbReference>
<dbReference type="InterPro" id="IPR003594">
    <property type="entry name" value="HATPase_dom"/>
</dbReference>
<evidence type="ECO:0000256" key="2">
    <source>
        <dbReference type="ARBA" id="ARBA00012438"/>
    </source>
</evidence>
<dbReference type="Pfam" id="PF00069">
    <property type="entry name" value="Pkinase"/>
    <property type="match status" value="1"/>
</dbReference>
<protein>
    <recommendedName>
        <fullName evidence="2">histidine kinase</fullName>
        <ecNumber evidence="2">2.7.13.3</ecNumber>
    </recommendedName>
</protein>
<dbReference type="InterPro" id="IPR036097">
    <property type="entry name" value="HisK_dim/P_sf"/>
</dbReference>
<evidence type="ECO:0000256" key="1">
    <source>
        <dbReference type="ARBA" id="ARBA00000085"/>
    </source>
</evidence>
<dbReference type="InterPro" id="IPR011009">
    <property type="entry name" value="Kinase-like_dom_sf"/>
</dbReference>
<dbReference type="Pfam" id="PF13191">
    <property type="entry name" value="AAA_16"/>
    <property type="match status" value="1"/>
</dbReference>
<dbReference type="SMART" id="SM00387">
    <property type="entry name" value="HATPase_c"/>
    <property type="match status" value="1"/>
</dbReference>
<dbReference type="InterPro" id="IPR036890">
    <property type="entry name" value="HATPase_C_sf"/>
</dbReference>
<evidence type="ECO:0000256" key="4">
    <source>
        <dbReference type="ARBA" id="ARBA00022777"/>
    </source>
</evidence>
<dbReference type="SUPFAM" id="SSF55874">
    <property type="entry name" value="ATPase domain of HSP90 chaperone/DNA topoisomerase II/histidine kinase"/>
    <property type="match status" value="1"/>
</dbReference>
<dbReference type="SUPFAM" id="SSF52540">
    <property type="entry name" value="P-loop containing nucleoside triphosphate hydrolases"/>
    <property type="match status" value="1"/>
</dbReference>
<dbReference type="InterPro" id="IPR053159">
    <property type="entry name" value="Hybrid_Histidine_Kinase"/>
</dbReference>
<proteinExistence type="predicted"/>
<dbReference type="PROSITE" id="PS50011">
    <property type="entry name" value="PROTEIN_KINASE_DOM"/>
    <property type="match status" value="1"/>
</dbReference>
<keyword evidence="10" id="KW-1185">Reference proteome</keyword>
<dbReference type="PANTHER" id="PTHR43642">
    <property type="entry name" value="HYBRID SIGNAL TRANSDUCTION HISTIDINE KINASE G"/>
    <property type="match status" value="1"/>
</dbReference>
<dbReference type="EC" id="2.7.13.3" evidence="2"/>
<evidence type="ECO:0000256" key="3">
    <source>
        <dbReference type="ARBA" id="ARBA00022553"/>
    </source>
</evidence>
<dbReference type="Pfam" id="PF01590">
    <property type="entry name" value="GAF"/>
    <property type="match status" value="1"/>
</dbReference>
<dbReference type="InterPro" id="IPR027417">
    <property type="entry name" value="P-loop_NTPase"/>
</dbReference>
<dbReference type="PROSITE" id="PS00108">
    <property type="entry name" value="PROTEIN_KINASE_ST"/>
    <property type="match status" value="1"/>
</dbReference>
<comment type="caution">
    <text evidence="9">The sequence shown here is derived from an EMBL/GenBank/DDBJ whole genome shotgun (WGS) entry which is preliminary data.</text>
</comment>
<accession>A0ABT7AV06</accession>
<sequence>MTPNLPGYQIGNPIYTGERTLVYQAIRSSDSLKVVIKFIRNSYPTFSELVQFRNQYAITKNLKTGIVQPLSLERYGNGYALVMEDLGAISLDKIIAEHQSLDLENCLQIAIKLADILQEIDRNRIIHKDIKPANILICPKTKEVKLIDFSIATLLPREAQEIKNFNILEGTLAYISPEQTGRMNRGIDYRSDFYGLGVTLYQLLAGVLPFVSDDPMELVHCHISQQPRNPVSQRNRVSEIPPVVADIVMKLMAKNAEDRYQSASGLKYDLEKCLNQWQKTGKIDNFELATRDITGRFLIPEKLYGREQEVAQLLAAFDRIASPPDPPNKAGAGKAEMMLIAGFSGIGKTAVINEVHKPIVRQRGYFIKGKFDQFNRNIPFSAFVQAFRNLMEQLLSESDENLAQWQEKILAALGSNGQVIIDVIPELERLIGKQPVVSELSGDAAQNRFNRLFQQFIQVFTTKDHPLVIFVDDLQWADSASLKLMELLMGESEMGYLLLLGAYRDNEVSPIHPLMLTLSEISTSGATMNTITLAPLREADLNGLVADTLSCNQELARPLTELIYQKTQGNPFFATQFLKGLHEDSFILFNYELGHWSCDMMRVRQLVLTDDVVEFMAIRLYRLPKFTQEVLRLAACIGNQFDLETLAIVSELSQMEVATSLWKALQEGLVLPMNEVYKFYQSEDNGEGLSSVESQSASYKFLHDRVQQAAYSLIAKGEEKVTHLKIGRLLLEKTPNEQQEEKLFDIVNHLNCAIELIGQSERNALVWLNLRASQKAKASTAYEAASDYLEIAMDLLPENSWEVEYDLTLKVYELRAEIEDLKGEFRDSQKYIQEILDRAKTDLERARIHKLLIVQYAAMAEFEASIQAGITGLQLLGIDFPTENLSEAIVPENDLAAETLGKRDISELAQLEEIENPQIAVAISLLLRMQPVGYFYNLDVWALTIVKCARLLMKYGNTVEASPAYEQYGLYVNLHSGQFRTGYEFGRLGVDLSERYLDKSNQSMTYCVFGLCLSPWLKPAQISKDLSLKGYHSGLEYGNLQWAGYNLAYRLFMLIFAGENIQETLKAVEVCLAFGEKRQDRIVIDMAVSCQKLLSQLDAVEFTETETEAEQQEESDFIATLTSVPQYLILKSQILYLQNQPQKALESAIEANHVIGSIQGNISVAEHNFYYSLSLLALHQPSSTGVNSSDWQQAIANQEQMKLWADNCPENFLHRYLMVAAEMARVSGQTLEAIELYDRAISEAKSNGYIQNEALANELAAKFYLNWGKEKVAAGYMQEAYYGYARWGARAKSNQLETLYPQLLMPILQQSRNRASDATLTRTAGSSTSTTGFMLDWATAMKAAQSLSSEIHLDKLVLALMKAALENAGADRAILLLQHSEGLQVAARCSWGEECDLRLNSASDDRPLPTSVINQVKRRQEAIIVNDFSEDMQFAGDSYLLEGQPKSFLCSPILNQGKLIGILFLENHLATGVFTGDRLELLEFLSSQAAISLENARLYHRLEEYSHTLESQVESRTQELNEQNQQLQITLEKLQRTQLQLIQSEKMSSLGQMVAGVAHEINNPINFIAGNIIYSREYFQTLIELLELYDQEFPDKSETLQDKLEESELDFLKSDMEKILSSMQTGSNRIRKIVLGLRNFSRLDESEMKRVDIHEGLDNTLMILQHRLDPAKSQGEIQVIKKYGKLPEVNCYASLLNQVFLNIIANAIDALEALNVEVGRTRGEICISTEMVNSQSIKIRIADNGPGMSETIRQRIFDPFFTTKPVGQGTGLGLSTSYQIVTEQHGGELYCVSQLGKGAEFVIEIPIELTEN</sequence>
<evidence type="ECO:0000256" key="6">
    <source>
        <dbReference type="SAM" id="Coils"/>
    </source>
</evidence>
<keyword evidence="4" id="KW-0808">Transferase</keyword>
<dbReference type="InterPro" id="IPR003661">
    <property type="entry name" value="HisK_dim/P_dom"/>
</dbReference>
<dbReference type="PANTHER" id="PTHR43642:SF1">
    <property type="entry name" value="HYBRID SIGNAL TRANSDUCTION HISTIDINE KINASE G"/>
    <property type="match status" value="1"/>
</dbReference>
<evidence type="ECO:0000313" key="10">
    <source>
        <dbReference type="Proteomes" id="UP001235303"/>
    </source>
</evidence>
<dbReference type="CDD" id="cd14014">
    <property type="entry name" value="STKc_PknB_like"/>
    <property type="match status" value="1"/>
</dbReference>
<dbReference type="SUPFAM" id="SSF56112">
    <property type="entry name" value="Protein kinase-like (PK-like)"/>
    <property type="match status" value="1"/>
</dbReference>
<dbReference type="Gene3D" id="3.30.565.10">
    <property type="entry name" value="Histidine kinase-like ATPase, C-terminal domain"/>
    <property type="match status" value="1"/>
</dbReference>
<dbReference type="Gene3D" id="3.30.450.40">
    <property type="match status" value="1"/>
</dbReference>
<dbReference type="InterPro" id="IPR005467">
    <property type="entry name" value="His_kinase_dom"/>
</dbReference>
<gene>
    <name evidence="9" type="ORF">PMG71_12515</name>
</gene>
<dbReference type="InterPro" id="IPR003018">
    <property type="entry name" value="GAF"/>
</dbReference>
<dbReference type="PRINTS" id="PR00344">
    <property type="entry name" value="BCTRLSENSOR"/>
</dbReference>
<dbReference type="Gene3D" id="1.10.510.10">
    <property type="entry name" value="Transferase(Phosphotransferase) domain 1"/>
    <property type="match status" value="1"/>
</dbReference>
<keyword evidence="3" id="KW-0597">Phosphoprotein</keyword>
<dbReference type="Pfam" id="PF02518">
    <property type="entry name" value="HATPase_c"/>
    <property type="match status" value="1"/>
</dbReference>
<dbReference type="InterPro" id="IPR000719">
    <property type="entry name" value="Prot_kinase_dom"/>
</dbReference>
<dbReference type="Proteomes" id="UP001235303">
    <property type="component" value="Unassembled WGS sequence"/>
</dbReference>
<dbReference type="PROSITE" id="PS50109">
    <property type="entry name" value="HIS_KIN"/>
    <property type="match status" value="1"/>
</dbReference>
<dbReference type="InterPro" id="IPR004358">
    <property type="entry name" value="Sig_transdc_His_kin-like_C"/>
</dbReference>
<keyword evidence="4" id="KW-0418">Kinase</keyword>
<name>A0ABT7AV06_9CYAN</name>
<keyword evidence="6" id="KW-0175">Coiled coil</keyword>
<dbReference type="SMART" id="SM00388">
    <property type="entry name" value="HisKA"/>
    <property type="match status" value="1"/>
</dbReference>
<evidence type="ECO:0000259" key="8">
    <source>
        <dbReference type="PROSITE" id="PS50109"/>
    </source>
</evidence>
<dbReference type="RefSeq" id="WP_283754012.1">
    <property type="nucleotide sequence ID" value="NZ_JAQOSP010000086.1"/>
</dbReference>
<comment type="catalytic activity">
    <reaction evidence="1">
        <text>ATP + protein L-histidine = ADP + protein N-phospho-L-histidine.</text>
        <dbReference type="EC" id="2.7.13.3"/>
    </reaction>
</comment>
<keyword evidence="5" id="KW-0902">Two-component regulatory system</keyword>
<dbReference type="SUPFAM" id="SSF47384">
    <property type="entry name" value="Homodimeric domain of signal transducing histidine kinase"/>
    <property type="match status" value="1"/>
</dbReference>
<dbReference type="InterPro" id="IPR041664">
    <property type="entry name" value="AAA_16"/>
</dbReference>
<dbReference type="CDD" id="cd00082">
    <property type="entry name" value="HisKA"/>
    <property type="match status" value="1"/>
</dbReference>
<feature type="domain" description="Protein kinase" evidence="7">
    <location>
        <begin position="8"/>
        <end position="274"/>
    </location>
</feature>
<dbReference type="InterPro" id="IPR029016">
    <property type="entry name" value="GAF-like_dom_sf"/>
</dbReference>
<dbReference type="EMBL" id="JAQOSP010000086">
    <property type="protein sequence ID" value="MDJ1170254.1"/>
    <property type="molecule type" value="Genomic_DNA"/>
</dbReference>
<evidence type="ECO:0000256" key="5">
    <source>
        <dbReference type="ARBA" id="ARBA00023012"/>
    </source>
</evidence>
<dbReference type="InterPro" id="IPR008271">
    <property type="entry name" value="Ser/Thr_kinase_AS"/>
</dbReference>
<feature type="coiled-coil region" evidence="6">
    <location>
        <begin position="1510"/>
        <end position="1540"/>
    </location>
</feature>
<evidence type="ECO:0000313" key="9">
    <source>
        <dbReference type="EMBL" id="MDJ1170254.1"/>
    </source>
</evidence>
<organism evidence="9 10">
    <name type="scientific">Roseofilum acuticapitatum BLCC-M154</name>
    <dbReference type="NCBI Taxonomy" id="3022444"/>
    <lineage>
        <taxon>Bacteria</taxon>
        <taxon>Bacillati</taxon>
        <taxon>Cyanobacteriota</taxon>
        <taxon>Cyanophyceae</taxon>
        <taxon>Desertifilales</taxon>
        <taxon>Desertifilaceae</taxon>
        <taxon>Roseofilum</taxon>
        <taxon>Roseofilum acuticapitatum</taxon>
    </lineage>
</organism>
<dbReference type="SMART" id="SM00220">
    <property type="entry name" value="S_TKc"/>
    <property type="match status" value="1"/>
</dbReference>
<dbReference type="Gene3D" id="1.10.287.130">
    <property type="match status" value="1"/>
</dbReference>
<dbReference type="SMART" id="SM00065">
    <property type="entry name" value="GAF"/>
    <property type="match status" value="1"/>
</dbReference>
<reference evidence="9 10" key="1">
    <citation type="submission" date="2023-01" db="EMBL/GenBank/DDBJ databases">
        <title>Novel diversity within Roseofilum (Cyanobacteria; Desertifilaceae) from marine benthic mats with descriptions of four novel species.</title>
        <authorList>
            <person name="Wang Y."/>
            <person name="Berthold D.E."/>
            <person name="Hu J."/>
            <person name="Lefler F.W."/>
            <person name="Laughinghouse H.D. IV."/>
        </authorList>
    </citation>
    <scope>NUCLEOTIDE SEQUENCE [LARGE SCALE GENOMIC DNA]</scope>
    <source>
        <strain evidence="9 10">BLCC-M154</strain>
    </source>
</reference>
<evidence type="ECO:0000259" key="7">
    <source>
        <dbReference type="PROSITE" id="PS50011"/>
    </source>
</evidence>
<feature type="domain" description="Histidine kinase" evidence="8">
    <location>
        <begin position="1556"/>
        <end position="1809"/>
    </location>
</feature>
<dbReference type="Gene3D" id="3.40.50.300">
    <property type="entry name" value="P-loop containing nucleotide triphosphate hydrolases"/>
    <property type="match status" value="1"/>
</dbReference>